<dbReference type="Pfam" id="PF02518">
    <property type="entry name" value="HATPase_c"/>
    <property type="match status" value="1"/>
</dbReference>
<evidence type="ECO:0000259" key="4">
    <source>
        <dbReference type="PROSITE" id="PS50109"/>
    </source>
</evidence>
<dbReference type="Proteomes" id="UP001230496">
    <property type="component" value="Chromosome"/>
</dbReference>
<evidence type="ECO:0000256" key="2">
    <source>
        <dbReference type="SAM" id="Coils"/>
    </source>
</evidence>
<dbReference type="InterPro" id="IPR013783">
    <property type="entry name" value="Ig-like_fold"/>
</dbReference>
<dbReference type="Gene3D" id="1.10.287.130">
    <property type="match status" value="1"/>
</dbReference>
<dbReference type="SUPFAM" id="SSF63829">
    <property type="entry name" value="Calcium-dependent phosphotriesterase"/>
    <property type="match status" value="3"/>
</dbReference>
<dbReference type="SUPFAM" id="SSF47384">
    <property type="entry name" value="Homodimeric domain of signal transducing histidine kinase"/>
    <property type="match status" value="1"/>
</dbReference>
<dbReference type="Gene3D" id="2.130.10.10">
    <property type="entry name" value="YVTN repeat-like/Quinoprotein amine dehydrogenase"/>
    <property type="match status" value="4"/>
</dbReference>
<feature type="domain" description="Histidine kinase" evidence="4">
    <location>
        <begin position="911"/>
        <end position="1123"/>
    </location>
</feature>
<evidence type="ECO:0000256" key="3">
    <source>
        <dbReference type="SAM" id="Phobius"/>
    </source>
</evidence>
<evidence type="ECO:0000313" key="6">
    <source>
        <dbReference type="Proteomes" id="UP001230496"/>
    </source>
</evidence>
<protein>
    <submittedName>
        <fullName evidence="5">Two-component regulator propeller domain-containing protein</fullName>
    </submittedName>
</protein>
<dbReference type="SMART" id="SM00387">
    <property type="entry name" value="HATPase_c"/>
    <property type="match status" value="1"/>
</dbReference>
<proteinExistence type="predicted"/>
<dbReference type="InterPro" id="IPR003594">
    <property type="entry name" value="HATPase_dom"/>
</dbReference>
<dbReference type="AlphaFoldDB" id="A0AA51RDL7"/>
<sequence>MRFLYLLIVQLLAIPLWAQNQLKNTDFNNLNVSDGLSQNIVETIYQGKSGFLWLGTQDGLNRYDGKNFLSFQYKIDDSTSLSNNYVKDIVEDNDKNLWIGTYGGGLNKFDKKSNFEHFLQDSENPNSISNNVVYSILQYSDSVYWLGTKNGLNKFNIKTEKFSNQISNPENFPSLNNPVVYCISKAEDANEIWVGTREGLHKVNTETYQVEKFLKGENGLKDDDIRDLYFDTNGILWIATKLGGVFYKKSNSNNFEQIDLKFVDENKVYARKIYPNNKGGIWLGTFDKGLFYINDEFKTIHQFQEEKYNPNALPSSNVVEIYQDESGNYWLGTHGGGISSFNLNQKKFDLYQPDEDDPYSISDDAVNYIFEDSRGDIYIANDAGIDIVLENNEQLQFKQVLSSYSGFPDDRGWLLFEDSDNILWVGLWNFGLSKYNRDTGELKSYRNIEEDTNSITTNFIESIAEAPNGKLWIGLLGDGGLVVFDKDKENFKRYRHDVNDPSSLSNNRVHKVLIDHKNRIWLGTDFGLDLYRPTTDDFKHFRYDKNDSSSINYNIIRTIIEDSNNNIWIGTGGGGITKLIETKAGIQFKSFTEDDGLVNNNIAGITEDLNGNLWISTYKGISSFNPKTEEFKNYDSSDGLQGEEFVRRSITTLKDGRIFAGGYNGLNVFKPEDLKRSEYEPSVNIVSVEITSENGANQIRDFSIDSILLDHNDYLLSFEIATTDLSNSDKIEYAYLLEGFNKEWIYNKNRRHFTFTNLPPGEYNLKIKGTNSDGKWSGNIKELYINVDPPFWATPWFRTLFVVFLIILVLAYIQLRIRYLKKSRRTLQAKVEERTSELEITNKHLLENQSLVLHQKEEIAQKNAIIQKQNDELKLSNLQLEEMVDERTKELRETNDNLKIAKHEFDTFFYRAAHDLKGPVSTILGLCYLAMKETDEEAAVFYFTKVNETADRMNNILFNLQKINKLKQQEVVVQNHNIRKLIIDAAKENIPDNEDWQQFINIELKALDENILTDSVHLKVIFSNLINNSIKFSKRAEKPNVVIEFSKNEKDKTYQIVFEDFGLGIDPHFRDKIFNMFFVATEHKRGNGLGLYSVRLAVSKLGGEIYLEEDKSACFRIELPIPYRKELMVN</sequence>
<evidence type="ECO:0000313" key="5">
    <source>
        <dbReference type="EMBL" id="WMN10649.1"/>
    </source>
</evidence>
<feature type="coiled-coil region" evidence="2">
    <location>
        <begin position="866"/>
        <end position="904"/>
    </location>
</feature>
<dbReference type="RefSeq" id="WP_308346995.1">
    <property type="nucleotide sequence ID" value="NZ_CP129971.1"/>
</dbReference>
<dbReference type="PROSITE" id="PS50109">
    <property type="entry name" value="HIS_KIN"/>
    <property type="match status" value="1"/>
</dbReference>
<dbReference type="Gene3D" id="2.60.40.10">
    <property type="entry name" value="Immunoglobulins"/>
    <property type="match status" value="1"/>
</dbReference>
<keyword evidence="1" id="KW-0597">Phosphoprotein</keyword>
<organism evidence="5 6">
    <name type="scientific">Marivirga salinarum</name>
    <dbReference type="NCBI Taxonomy" id="3059078"/>
    <lineage>
        <taxon>Bacteria</taxon>
        <taxon>Pseudomonadati</taxon>
        <taxon>Bacteroidota</taxon>
        <taxon>Cytophagia</taxon>
        <taxon>Cytophagales</taxon>
        <taxon>Marivirgaceae</taxon>
        <taxon>Marivirga</taxon>
    </lineage>
</organism>
<dbReference type="PANTHER" id="PTHR43547">
    <property type="entry name" value="TWO-COMPONENT HISTIDINE KINASE"/>
    <property type="match status" value="1"/>
</dbReference>
<dbReference type="InterPro" id="IPR015943">
    <property type="entry name" value="WD40/YVTN_repeat-like_dom_sf"/>
</dbReference>
<dbReference type="InterPro" id="IPR005467">
    <property type="entry name" value="His_kinase_dom"/>
</dbReference>
<dbReference type="Gene3D" id="3.30.565.10">
    <property type="entry name" value="Histidine kinase-like ATPase, C-terminal domain"/>
    <property type="match status" value="1"/>
</dbReference>
<gene>
    <name evidence="5" type="ORF">QYS49_35550</name>
</gene>
<keyword evidence="3" id="KW-1133">Transmembrane helix</keyword>
<dbReference type="InterPro" id="IPR036097">
    <property type="entry name" value="HisK_dim/P_sf"/>
</dbReference>
<feature type="transmembrane region" description="Helical" evidence="3">
    <location>
        <begin position="796"/>
        <end position="815"/>
    </location>
</feature>
<accession>A0AA51RDL7</accession>
<dbReference type="SUPFAM" id="SSF55874">
    <property type="entry name" value="ATPase domain of HSP90 chaperone/DNA topoisomerase II/histidine kinase"/>
    <property type="match status" value="1"/>
</dbReference>
<keyword evidence="3" id="KW-0812">Transmembrane</keyword>
<dbReference type="KEGG" id="msaa:QYS49_35550"/>
<dbReference type="InterPro" id="IPR036890">
    <property type="entry name" value="HATPase_C_sf"/>
</dbReference>
<dbReference type="PANTHER" id="PTHR43547:SF2">
    <property type="entry name" value="HYBRID SIGNAL TRANSDUCTION HISTIDINE KINASE C"/>
    <property type="match status" value="1"/>
</dbReference>
<dbReference type="InterPro" id="IPR011110">
    <property type="entry name" value="Reg_prop"/>
</dbReference>
<name>A0AA51RDL7_9BACT</name>
<dbReference type="Pfam" id="PF07495">
    <property type="entry name" value="Y_Y_Y"/>
    <property type="match status" value="1"/>
</dbReference>
<dbReference type="InterPro" id="IPR011123">
    <property type="entry name" value="Y_Y_Y"/>
</dbReference>
<keyword evidence="3" id="KW-0472">Membrane</keyword>
<dbReference type="Pfam" id="PF07494">
    <property type="entry name" value="Reg_prop"/>
    <property type="match status" value="5"/>
</dbReference>
<evidence type="ECO:0000256" key="1">
    <source>
        <dbReference type="ARBA" id="ARBA00022553"/>
    </source>
</evidence>
<keyword evidence="2" id="KW-0175">Coiled coil</keyword>
<dbReference type="EMBL" id="CP129971">
    <property type="protein sequence ID" value="WMN10649.1"/>
    <property type="molecule type" value="Genomic_DNA"/>
</dbReference>
<dbReference type="GO" id="GO:0000155">
    <property type="term" value="F:phosphorelay sensor kinase activity"/>
    <property type="evidence" value="ECO:0007669"/>
    <property type="project" value="InterPro"/>
</dbReference>
<reference evidence="5 6" key="1">
    <citation type="submission" date="2023-08" db="EMBL/GenBank/DDBJ databases">
        <title>Comparative genomics and taxonomic characterization of three novel marine species of genus Marivirga.</title>
        <authorList>
            <person name="Muhammad N."/>
            <person name="Kim S.-G."/>
        </authorList>
    </citation>
    <scope>NUCLEOTIDE SEQUENCE [LARGE SCALE GENOMIC DNA]</scope>
    <source>
        <strain evidence="5 6">BDSF4-3</strain>
    </source>
</reference>
<keyword evidence="6" id="KW-1185">Reference proteome</keyword>